<dbReference type="GO" id="GO:0003677">
    <property type="term" value="F:DNA binding"/>
    <property type="evidence" value="ECO:0007669"/>
    <property type="project" value="InterPro"/>
</dbReference>
<evidence type="ECO:0000313" key="3">
    <source>
        <dbReference type="Proteomes" id="UP000000268"/>
    </source>
</evidence>
<dbReference type="InterPro" id="IPR011010">
    <property type="entry name" value="DNA_brk_join_enz"/>
</dbReference>
<dbReference type="AlphaFoldDB" id="A8ZLP8"/>
<reference evidence="2 3" key="1">
    <citation type="journal article" date="2008" name="Proc. Natl. Acad. Sci. U.S.A.">
        <title>Niche adaptation and genome expansion in the chlorophyll d-producing cyanobacterium Acaryochloris marina.</title>
        <authorList>
            <person name="Swingley W.D."/>
            <person name="Chen M."/>
            <person name="Cheung P.C."/>
            <person name="Conrad A.L."/>
            <person name="Dejesa L.C."/>
            <person name="Hao J."/>
            <person name="Honchak B.M."/>
            <person name="Karbach L.E."/>
            <person name="Kurdoglu A."/>
            <person name="Lahiri S."/>
            <person name="Mastrian S.D."/>
            <person name="Miyashita H."/>
            <person name="Page L."/>
            <person name="Ramakrishna P."/>
            <person name="Satoh S."/>
            <person name="Sattley W.M."/>
            <person name="Shimada Y."/>
            <person name="Taylor H.L."/>
            <person name="Tomo T."/>
            <person name="Tsuchiya T."/>
            <person name="Wang Z.T."/>
            <person name="Raymond J."/>
            <person name="Mimuro M."/>
            <person name="Blankenship R.E."/>
            <person name="Touchman J.W."/>
        </authorList>
    </citation>
    <scope>NUCLEOTIDE SEQUENCE [LARGE SCALE GENOMIC DNA]</scope>
    <source>
        <strain evidence="3">MBIC 11017</strain>
        <plasmid evidence="3">Plasmid pREB2</plasmid>
    </source>
</reference>
<dbReference type="Proteomes" id="UP000000268">
    <property type="component" value="Plasmid pREB2"/>
</dbReference>
<keyword evidence="1" id="KW-0233">DNA recombination</keyword>
<sequence>MDHQFVAITSFHDLRNVGFRRTALTRMHNAGVPTKPIQRIPGHRTLAVLSGYLEVTDEQVEGAIVKLVF</sequence>
<evidence type="ECO:0008006" key="4">
    <source>
        <dbReference type="Google" id="ProtNLM"/>
    </source>
</evidence>
<gene>
    <name evidence="2" type="ordered locus">AM1_B0357</name>
</gene>
<keyword evidence="2" id="KW-0614">Plasmid</keyword>
<dbReference type="OrthoDB" id="573675at2"/>
<dbReference type="GO" id="GO:0006310">
    <property type="term" value="P:DNA recombination"/>
    <property type="evidence" value="ECO:0007669"/>
    <property type="project" value="UniProtKB-KW"/>
</dbReference>
<evidence type="ECO:0000256" key="1">
    <source>
        <dbReference type="ARBA" id="ARBA00023172"/>
    </source>
</evidence>
<dbReference type="HOGENOM" id="CLU_2766342_0_0_3"/>
<keyword evidence="3" id="KW-1185">Reference proteome</keyword>
<proteinExistence type="predicted"/>
<dbReference type="Gene3D" id="1.10.443.10">
    <property type="entry name" value="Intergrase catalytic core"/>
    <property type="match status" value="1"/>
</dbReference>
<organism evidence="2 3">
    <name type="scientific">Acaryochloris marina (strain MBIC 11017)</name>
    <dbReference type="NCBI Taxonomy" id="329726"/>
    <lineage>
        <taxon>Bacteria</taxon>
        <taxon>Bacillati</taxon>
        <taxon>Cyanobacteriota</taxon>
        <taxon>Cyanophyceae</taxon>
        <taxon>Acaryochloridales</taxon>
        <taxon>Acaryochloridaceae</taxon>
        <taxon>Acaryochloris</taxon>
    </lineage>
</organism>
<geneLocation type="plasmid" evidence="2 3">
    <name>pREB2</name>
</geneLocation>
<dbReference type="EMBL" id="CP000839">
    <property type="protein sequence ID" value="ABW32075.1"/>
    <property type="molecule type" value="Genomic_DNA"/>
</dbReference>
<name>A8ZLP8_ACAM1</name>
<dbReference type="GO" id="GO:0015074">
    <property type="term" value="P:DNA integration"/>
    <property type="evidence" value="ECO:0007669"/>
    <property type="project" value="InterPro"/>
</dbReference>
<dbReference type="SUPFAM" id="SSF56349">
    <property type="entry name" value="DNA breaking-rejoining enzymes"/>
    <property type="match status" value="1"/>
</dbReference>
<accession>A8ZLP8</accession>
<dbReference type="InterPro" id="IPR013762">
    <property type="entry name" value="Integrase-like_cat_sf"/>
</dbReference>
<protein>
    <recommendedName>
        <fullName evidence="4">Tyr recombinase domain-containing protein</fullName>
    </recommendedName>
</protein>
<dbReference type="KEGG" id="amr:AM1_B0357"/>
<evidence type="ECO:0000313" key="2">
    <source>
        <dbReference type="EMBL" id="ABW32075.1"/>
    </source>
</evidence>